<feature type="domain" description="C2H2-type" evidence="4">
    <location>
        <begin position="770"/>
        <end position="796"/>
    </location>
</feature>
<keyword evidence="2" id="KW-0175">Coiled coil</keyword>
<sequence>MAHLLGSKFCIESLRSDVTDLQAAVSDVFSRTGPTNSTSWKFPDKIGSEIDIEDLLETYDYSEDEEERQVSHISLLELVIDRLVLLIQGMSKYADQTLASSSRSTPANLQGSSVSIGLTVRKYWNKMVHLHANVQQLQSEIKSKNRKIQTLEDAAEHACNSPSNPHIHLKPSEGLNPKSPAQSGLIPPSNQDSFPACKDISKDCSNKSSQTIETAFVPCEACEKVQHCLKEIGENVVNVCQTQGLPSALAKYKKQISGLDWMTANDVTRWSSEQNKDLVKINKHLSHLESTIEPLKSDLAVSQESCKKLQAKVDDFDKEMSLERQTQTAQRKQYEQKIKDIEQQNNEAVCEVQRQNDKLRSDKKELETNVVKAREELASTQKRIEDLEATKVQLLKDLQENASNSSEIQTLEGVVSDLKSQLNDVKEKFDTTTKELAKQQVVNKTLSRNKEALQGKQESLLQRIDALDQDNESLKQRVEEIEDERDSLQENLDKVTEEKEKLVEEMSVQQIHLTELNKEKSSLEQAMQQLEQNIAALTQDLQEAQERERLLVEYPDLNGPVNPDLAGSGDIALDMENQVKANHTRIQILEEQNTALRNSITKVLAAQAKGNSAAGSSGPVPLWRPDASRSQQKQSQQPHYEQRGGHTSTVDLGSNSTPHQLLAQQRLRTVVLSDHTDTSLPPLDQGSSNTLRQDTFTINRINSGRNIQENRPRITSAGKASPLVAANSSSLAAYKQLKKAGLLPGPSSKGKVERPSSTGSGSGYSPQDVFTCGKCDKVYTTLADLDLHKSYCYGHL</sequence>
<feature type="coiled-coil region" evidence="2">
    <location>
        <begin position="127"/>
        <end position="154"/>
    </location>
</feature>
<feature type="region of interest" description="Disordered" evidence="3">
    <location>
        <begin position="701"/>
        <end position="721"/>
    </location>
</feature>
<feature type="compositionally biased region" description="Polar residues" evidence="3">
    <location>
        <begin position="628"/>
        <end position="656"/>
    </location>
</feature>
<dbReference type="STRING" id="7574.A0A1S3JDS8"/>
<dbReference type="GeneID" id="106172015"/>
<evidence type="ECO:0000313" key="6">
    <source>
        <dbReference type="RefSeq" id="XP_013408044.1"/>
    </source>
</evidence>
<dbReference type="Proteomes" id="UP000085678">
    <property type="component" value="Unplaced"/>
</dbReference>
<feature type="region of interest" description="Disordered" evidence="3">
    <location>
        <begin position="610"/>
        <end position="656"/>
    </location>
</feature>
<dbReference type="PANTHER" id="PTHR43696">
    <property type="entry name" value="COILED-COIL DOMAIN-CONTAINING PROTEIN 157"/>
    <property type="match status" value="1"/>
</dbReference>
<dbReference type="OMA" id="QDQLWSP"/>
<dbReference type="GO" id="GO:0008270">
    <property type="term" value="F:zinc ion binding"/>
    <property type="evidence" value="ECO:0007669"/>
    <property type="project" value="UniProtKB-KW"/>
</dbReference>
<accession>A0A1S3JDS8</accession>
<dbReference type="KEGG" id="lak:106172015"/>
<feature type="coiled-coil region" evidence="2">
    <location>
        <begin position="299"/>
        <end position="547"/>
    </location>
</feature>
<keyword evidence="1" id="KW-0862">Zinc</keyword>
<evidence type="ECO:0000256" key="1">
    <source>
        <dbReference type="PROSITE-ProRule" id="PRU00042"/>
    </source>
</evidence>
<feature type="region of interest" description="Disordered" evidence="3">
    <location>
        <begin position="742"/>
        <end position="764"/>
    </location>
</feature>
<protein>
    <submittedName>
        <fullName evidence="6">Coiled-coil domain-containing protein 157 isoform X1</fullName>
    </submittedName>
</protein>
<keyword evidence="1" id="KW-0863">Zinc-finger</keyword>
<dbReference type="InterPro" id="IPR029681">
    <property type="entry name" value="CCDC157"/>
</dbReference>
<dbReference type="PANTHER" id="PTHR43696:SF9">
    <property type="entry name" value="COILED-COIL DOMAIN-CONTAINING PROTEIN 157"/>
    <property type="match status" value="1"/>
</dbReference>
<dbReference type="OrthoDB" id="10051906at2759"/>
<organism evidence="5 6">
    <name type="scientific">Lingula anatina</name>
    <name type="common">Brachiopod</name>
    <name type="synonym">Lingula unguis</name>
    <dbReference type="NCBI Taxonomy" id="7574"/>
    <lineage>
        <taxon>Eukaryota</taxon>
        <taxon>Metazoa</taxon>
        <taxon>Spiralia</taxon>
        <taxon>Lophotrochozoa</taxon>
        <taxon>Brachiopoda</taxon>
        <taxon>Linguliformea</taxon>
        <taxon>Lingulata</taxon>
        <taxon>Lingulida</taxon>
        <taxon>Linguloidea</taxon>
        <taxon>Lingulidae</taxon>
        <taxon>Lingula</taxon>
    </lineage>
</organism>
<dbReference type="PROSITE" id="PS50157">
    <property type="entry name" value="ZINC_FINGER_C2H2_2"/>
    <property type="match status" value="1"/>
</dbReference>
<dbReference type="AlphaFoldDB" id="A0A1S3JDS8"/>
<keyword evidence="1" id="KW-0479">Metal-binding</keyword>
<feature type="region of interest" description="Disordered" evidence="3">
    <location>
        <begin position="154"/>
        <end position="188"/>
    </location>
</feature>
<reference evidence="6" key="1">
    <citation type="submission" date="2025-08" db="UniProtKB">
        <authorList>
            <consortium name="RefSeq"/>
        </authorList>
    </citation>
    <scope>IDENTIFICATION</scope>
    <source>
        <tissue evidence="6">Gonads</tissue>
    </source>
</reference>
<dbReference type="RefSeq" id="XP_013408044.1">
    <property type="nucleotide sequence ID" value="XM_013552590.1"/>
</dbReference>
<evidence type="ECO:0000256" key="2">
    <source>
        <dbReference type="SAM" id="Coils"/>
    </source>
</evidence>
<gene>
    <name evidence="6" type="primary">LOC106172015</name>
</gene>
<name>A0A1S3JDS8_LINAN</name>
<proteinExistence type="predicted"/>
<dbReference type="InParanoid" id="A0A1S3JDS8"/>
<keyword evidence="5" id="KW-1185">Reference proteome</keyword>
<evidence type="ECO:0000313" key="5">
    <source>
        <dbReference type="Proteomes" id="UP000085678"/>
    </source>
</evidence>
<dbReference type="InterPro" id="IPR013087">
    <property type="entry name" value="Znf_C2H2_type"/>
</dbReference>
<dbReference type="Gene3D" id="1.10.287.1490">
    <property type="match status" value="1"/>
</dbReference>
<evidence type="ECO:0000259" key="4">
    <source>
        <dbReference type="PROSITE" id="PS50157"/>
    </source>
</evidence>
<evidence type="ECO:0000256" key="3">
    <source>
        <dbReference type="SAM" id="MobiDB-lite"/>
    </source>
</evidence>